<dbReference type="eggNOG" id="KOG0725">
    <property type="taxonomic scope" value="Eukaryota"/>
</dbReference>
<dbReference type="PANTHER" id="PTHR42898:SF77">
    <property type="entry name" value="NAD(P)-BINDING ROSSMANN-FOLD PROTEIN"/>
    <property type="match status" value="1"/>
</dbReference>
<keyword evidence="2" id="KW-0560">Oxidoreductase</keyword>
<dbReference type="InterPro" id="IPR036291">
    <property type="entry name" value="NAD(P)-bd_dom_sf"/>
</dbReference>
<keyword evidence="3 4" id="KW-0812">Transmembrane</keyword>
<keyword evidence="1" id="KW-0521">NADP</keyword>
<dbReference type="STRING" id="3880.G7K0P3"/>
<dbReference type="InterPro" id="IPR045000">
    <property type="entry name" value="TR"/>
</dbReference>
<dbReference type="EMBL" id="CM001221">
    <property type="protein sequence ID" value="AET01028.1"/>
    <property type="molecule type" value="Genomic_DNA"/>
</dbReference>
<dbReference type="GO" id="GO:0016491">
    <property type="term" value="F:oxidoreductase activity"/>
    <property type="evidence" value="ECO:0007669"/>
    <property type="project" value="UniProtKB-KW"/>
</dbReference>
<proteinExistence type="predicted"/>
<name>G7K0P3_MEDTR</name>
<keyword evidence="6" id="KW-1185">Reference proteome</keyword>
<dbReference type="HOGENOM" id="CLU_1542367_0_0_1"/>
<evidence type="ECO:0000313" key="6">
    <source>
        <dbReference type="Proteomes" id="UP000002051"/>
    </source>
</evidence>
<organism evidence="4 6">
    <name type="scientific">Medicago truncatula</name>
    <name type="common">Barrel medic</name>
    <name type="synonym">Medicago tribuloides</name>
    <dbReference type="NCBI Taxonomy" id="3880"/>
    <lineage>
        <taxon>Eukaryota</taxon>
        <taxon>Viridiplantae</taxon>
        <taxon>Streptophyta</taxon>
        <taxon>Embryophyta</taxon>
        <taxon>Tracheophyta</taxon>
        <taxon>Spermatophyta</taxon>
        <taxon>Magnoliopsida</taxon>
        <taxon>eudicotyledons</taxon>
        <taxon>Gunneridae</taxon>
        <taxon>Pentapetalae</taxon>
        <taxon>rosids</taxon>
        <taxon>fabids</taxon>
        <taxon>Fabales</taxon>
        <taxon>Fabaceae</taxon>
        <taxon>Papilionoideae</taxon>
        <taxon>50 kb inversion clade</taxon>
        <taxon>NPAAA clade</taxon>
        <taxon>Hologalegina</taxon>
        <taxon>IRL clade</taxon>
        <taxon>Trifolieae</taxon>
        <taxon>Medicago</taxon>
    </lineage>
</organism>
<feature type="transmembrane region" description="Helical" evidence="3">
    <location>
        <begin position="6"/>
        <end position="30"/>
    </location>
</feature>
<sequence length="174" mass="19417">MMLSSIYGNDVTACLYIGLLAVFFHLKFLLALTKPTMPKPSFKQGEQYVTNLFTLLKTVWDELEALCRIKDLIPTILLNHKFYVWNFGTANDDAKILFNSTERPWFPTQSGRSSYGHCNNGKGRGPLGTILILQQVSSLVTFLCLPAASYIIGQVICVDGGLIVFGFQPSMRIT</sequence>
<evidence type="ECO:0000313" key="4">
    <source>
        <dbReference type="EMBL" id="AET01028.1"/>
    </source>
</evidence>
<dbReference type="SUPFAM" id="SSF51735">
    <property type="entry name" value="NAD(P)-binding Rossmann-fold domains"/>
    <property type="match status" value="1"/>
</dbReference>
<reference evidence="4 6" key="1">
    <citation type="journal article" date="2011" name="Nature">
        <title>The Medicago genome provides insight into the evolution of rhizobial symbioses.</title>
        <authorList>
            <person name="Young N.D."/>
            <person name="Debelle F."/>
            <person name="Oldroyd G.E."/>
            <person name="Geurts R."/>
            <person name="Cannon S.B."/>
            <person name="Udvardi M.K."/>
            <person name="Benedito V.A."/>
            <person name="Mayer K.F."/>
            <person name="Gouzy J."/>
            <person name="Schoof H."/>
            <person name="Van de Peer Y."/>
            <person name="Proost S."/>
            <person name="Cook D.R."/>
            <person name="Meyers B.C."/>
            <person name="Spannagl M."/>
            <person name="Cheung F."/>
            <person name="De Mita S."/>
            <person name="Krishnakumar V."/>
            <person name="Gundlach H."/>
            <person name="Zhou S."/>
            <person name="Mudge J."/>
            <person name="Bharti A.K."/>
            <person name="Murray J.D."/>
            <person name="Naoumkina M.A."/>
            <person name="Rosen B."/>
            <person name="Silverstein K.A."/>
            <person name="Tang H."/>
            <person name="Rombauts S."/>
            <person name="Zhao P.X."/>
            <person name="Zhou P."/>
            <person name="Barbe V."/>
            <person name="Bardou P."/>
            <person name="Bechner M."/>
            <person name="Bellec A."/>
            <person name="Berger A."/>
            <person name="Berges H."/>
            <person name="Bidwell S."/>
            <person name="Bisseling T."/>
            <person name="Choisne N."/>
            <person name="Couloux A."/>
            <person name="Denny R."/>
            <person name="Deshpande S."/>
            <person name="Dai X."/>
            <person name="Doyle J.J."/>
            <person name="Dudez A.M."/>
            <person name="Farmer A.D."/>
            <person name="Fouteau S."/>
            <person name="Franken C."/>
            <person name="Gibelin C."/>
            <person name="Gish J."/>
            <person name="Goldstein S."/>
            <person name="Gonzalez A.J."/>
            <person name="Green P.J."/>
            <person name="Hallab A."/>
            <person name="Hartog M."/>
            <person name="Hua A."/>
            <person name="Humphray S.J."/>
            <person name="Jeong D.H."/>
            <person name="Jing Y."/>
            <person name="Jocker A."/>
            <person name="Kenton S.M."/>
            <person name="Kim D.J."/>
            <person name="Klee K."/>
            <person name="Lai H."/>
            <person name="Lang C."/>
            <person name="Lin S."/>
            <person name="Macmil S.L."/>
            <person name="Magdelenat G."/>
            <person name="Matthews L."/>
            <person name="McCorrison J."/>
            <person name="Monaghan E.L."/>
            <person name="Mun J.H."/>
            <person name="Najar F.Z."/>
            <person name="Nicholson C."/>
            <person name="Noirot C."/>
            <person name="O'Bleness M."/>
            <person name="Paule C.R."/>
            <person name="Poulain J."/>
            <person name="Prion F."/>
            <person name="Qin B."/>
            <person name="Qu C."/>
            <person name="Retzel E.F."/>
            <person name="Riddle C."/>
            <person name="Sallet E."/>
            <person name="Samain S."/>
            <person name="Samson N."/>
            <person name="Sanders I."/>
            <person name="Saurat O."/>
            <person name="Scarpelli C."/>
            <person name="Schiex T."/>
            <person name="Segurens B."/>
            <person name="Severin A.J."/>
            <person name="Sherrier D.J."/>
            <person name="Shi R."/>
            <person name="Sims S."/>
            <person name="Singer S.R."/>
            <person name="Sinharoy S."/>
            <person name="Sterck L."/>
            <person name="Viollet A."/>
            <person name="Wang B.B."/>
            <person name="Wang K."/>
            <person name="Wang M."/>
            <person name="Wang X."/>
            <person name="Warfsmann J."/>
            <person name="Weissenbach J."/>
            <person name="White D.D."/>
            <person name="White J.D."/>
            <person name="Wiley G.B."/>
            <person name="Wincker P."/>
            <person name="Xing Y."/>
            <person name="Yang L."/>
            <person name="Yao Z."/>
            <person name="Ying F."/>
            <person name="Zhai J."/>
            <person name="Zhou L."/>
            <person name="Zuber A."/>
            <person name="Denarie J."/>
            <person name="Dixon R.A."/>
            <person name="May G.D."/>
            <person name="Schwartz D.C."/>
            <person name="Rogers J."/>
            <person name="Quetier F."/>
            <person name="Town C.D."/>
            <person name="Roe B.A."/>
        </authorList>
    </citation>
    <scope>NUCLEOTIDE SEQUENCE [LARGE SCALE GENOMIC DNA]</scope>
    <source>
        <strain evidence="4">A17</strain>
        <strain evidence="5 6">cv. Jemalong A17</strain>
    </source>
</reference>
<keyword evidence="3" id="KW-1133">Transmembrane helix</keyword>
<dbReference type="EnsemblPlants" id="AET01028">
    <property type="protein sequence ID" value="AET01028"/>
    <property type="gene ID" value="MTR_5g098650"/>
</dbReference>
<keyword evidence="3" id="KW-0472">Membrane</keyword>
<evidence type="ECO:0000256" key="3">
    <source>
        <dbReference type="SAM" id="Phobius"/>
    </source>
</evidence>
<dbReference type="PaxDb" id="3880-AET01028"/>
<evidence type="ECO:0000256" key="1">
    <source>
        <dbReference type="ARBA" id="ARBA00022857"/>
    </source>
</evidence>
<reference evidence="5" key="3">
    <citation type="submission" date="2015-04" db="UniProtKB">
        <authorList>
            <consortium name="EnsemblPlants"/>
        </authorList>
    </citation>
    <scope>IDENTIFICATION</scope>
    <source>
        <strain evidence="5">cv. Jemalong A17</strain>
    </source>
</reference>
<dbReference type="Proteomes" id="UP000002051">
    <property type="component" value="Chromosome 5"/>
</dbReference>
<dbReference type="Gene3D" id="3.40.50.720">
    <property type="entry name" value="NAD(P)-binding Rossmann-like Domain"/>
    <property type="match status" value="1"/>
</dbReference>
<dbReference type="AlphaFoldDB" id="G7K0P3"/>
<dbReference type="PANTHER" id="PTHR42898">
    <property type="entry name" value="TROPINONE REDUCTASE"/>
    <property type="match status" value="1"/>
</dbReference>
<gene>
    <name evidence="4" type="ordered locus">MTR_5g098650</name>
</gene>
<accession>G7K0P3</accession>
<protein>
    <submittedName>
        <fullName evidence="4">Transmembrane protein, putative</fullName>
    </submittedName>
</protein>
<reference evidence="4 6" key="2">
    <citation type="journal article" date="2014" name="BMC Genomics">
        <title>An improved genome release (version Mt4.0) for the model legume Medicago truncatula.</title>
        <authorList>
            <person name="Tang H."/>
            <person name="Krishnakumar V."/>
            <person name="Bidwell S."/>
            <person name="Rosen B."/>
            <person name="Chan A."/>
            <person name="Zhou S."/>
            <person name="Gentzbittel L."/>
            <person name="Childs K.L."/>
            <person name="Yandell M."/>
            <person name="Gundlach H."/>
            <person name="Mayer K.F."/>
            <person name="Schwartz D.C."/>
            <person name="Town C.D."/>
        </authorList>
    </citation>
    <scope>GENOME REANNOTATION</scope>
    <source>
        <strain evidence="5 6">cv. Jemalong A17</strain>
    </source>
</reference>
<evidence type="ECO:0000256" key="2">
    <source>
        <dbReference type="ARBA" id="ARBA00023002"/>
    </source>
</evidence>
<evidence type="ECO:0000313" key="5">
    <source>
        <dbReference type="EnsemblPlants" id="AET01028"/>
    </source>
</evidence>